<dbReference type="InterPro" id="IPR052022">
    <property type="entry name" value="26kDa_periplasmic_antigen"/>
</dbReference>
<evidence type="ECO:0000313" key="3">
    <source>
        <dbReference type="Proteomes" id="UP000275925"/>
    </source>
</evidence>
<dbReference type="PANTHER" id="PTHR34387">
    <property type="entry name" value="SLR1258 PROTEIN"/>
    <property type="match status" value="1"/>
</dbReference>
<dbReference type="PANTHER" id="PTHR34387:SF2">
    <property type="entry name" value="SLR1258 PROTEIN"/>
    <property type="match status" value="1"/>
</dbReference>
<feature type="chain" id="PRO_5017317817" description="Oxidative stress defense protein" evidence="1">
    <location>
        <begin position="22"/>
        <end position="239"/>
    </location>
</feature>
<dbReference type="Pfam" id="PF04402">
    <property type="entry name" value="SIMPL"/>
    <property type="match status" value="1"/>
</dbReference>
<keyword evidence="3" id="KW-1185">Reference proteome</keyword>
<dbReference type="Gene3D" id="3.30.70.2970">
    <property type="entry name" value="Protein of unknown function (DUF541), domain 2"/>
    <property type="match status" value="1"/>
</dbReference>
<reference evidence="2 3" key="1">
    <citation type="journal article" date="2019" name="ISME J.">
        <title>Genome analyses of uncultured TG2/ZB3 bacteria in 'Margulisbacteria' specifically attached to ectosymbiotic spirochetes of protists in the termite gut.</title>
        <authorList>
            <person name="Utami Y.D."/>
            <person name="Kuwahara H."/>
            <person name="Igai K."/>
            <person name="Murakami T."/>
            <person name="Sugaya K."/>
            <person name="Morikawa T."/>
            <person name="Nagura Y."/>
            <person name="Yuki M."/>
            <person name="Deevong P."/>
            <person name="Inoue T."/>
            <person name="Kihara K."/>
            <person name="Lo N."/>
            <person name="Yamada A."/>
            <person name="Ohkuma M."/>
            <person name="Hongoh Y."/>
        </authorList>
    </citation>
    <scope>NUCLEOTIDE SEQUENCE [LARGE SCALE GENOMIC DNA]</scope>
    <source>
        <strain evidence="2">NkOx7-02</strain>
    </source>
</reference>
<gene>
    <name evidence="2" type="ORF">NO2_0902</name>
</gene>
<comment type="caution">
    <text evidence="2">The sequence shown here is derived from an EMBL/GenBank/DDBJ whole genome shotgun (WGS) entry which is preliminary data.</text>
</comment>
<dbReference type="Proteomes" id="UP000275925">
    <property type="component" value="Unassembled WGS sequence"/>
</dbReference>
<accession>A0A388THW5</accession>
<protein>
    <recommendedName>
        <fullName evidence="4">Oxidative stress defense protein</fullName>
    </recommendedName>
</protein>
<dbReference type="Gene3D" id="3.30.110.170">
    <property type="entry name" value="Protein of unknown function (DUF541), domain 1"/>
    <property type="match status" value="1"/>
</dbReference>
<dbReference type="AlphaFoldDB" id="A0A388THW5"/>
<evidence type="ECO:0000256" key="1">
    <source>
        <dbReference type="SAM" id="SignalP"/>
    </source>
</evidence>
<name>A0A388THW5_9BACT</name>
<feature type="signal peptide" evidence="1">
    <location>
        <begin position="1"/>
        <end position="21"/>
    </location>
</feature>
<organism evidence="2 3">
    <name type="scientific">Candidatus Termititenax persephonae</name>
    <dbReference type="NCBI Taxonomy" id="2218525"/>
    <lineage>
        <taxon>Bacteria</taxon>
        <taxon>Bacillati</taxon>
        <taxon>Candidatus Margulisiibacteriota</taxon>
        <taxon>Candidatus Termititenacia</taxon>
        <taxon>Candidatus Termititenacales</taxon>
        <taxon>Candidatus Termititenacaceae</taxon>
        <taxon>Candidatus Termititenax</taxon>
    </lineage>
</organism>
<evidence type="ECO:0008006" key="4">
    <source>
        <dbReference type="Google" id="ProtNLM"/>
    </source>
</evidence>
<dbReference type="InterPro" id="IPR007497">
    <property type="entry name" value="SIMPL/DUF541"/>
</dbReference>
<dbReference type="EMBL" id="BGZO01000024">
    <property type="protein sequence ID" value="GBR76338.1"/>
    <property type="molecule type" value="Genomic_DNA"/>
</dbReference>
<dbReference type="GO" id="GO:0006974">
    <property type="term" value="P:DNA damage response"/>
    <property type="evidence" value="ECO:0007669"/>
    <property type="project" value="TreeGrafter"/>
</dbReference>
<proteinExistence type="predicted"/>
<keyword evidence="1" id="KW-0732">Signal</keyword>
<evidence type="ECO:0000313" key="2">
    <source>
        <dbReference type="EMBL" id="GBR76338.1"/>
    </source>
</evidence>
<sequence>MKKIFFLAALLTLLWAETAGRNVITTYGEGVYEVMPDTVIVNLSVQRDGLTAEDAQDALRKALANVLSSLKPLDLLSEQIRTDGYSLYPVYKQQKIDGYVRETENIEKYRAYIRLSIDLHQVPQMGKVVDTVVKNGANRVENIDYRLADTTAAKQEALRLAMENAQSKAAFIADSFKVILLRPVTIEEQTAYSPRAAGINSYALKTAAQDTAFNPPEGKLSFTSRVNVVYEIEPDKTAE</sequence>